<dbReference type="InterPro" id="IPR020471">
    <property type="entry name" value="AKR"/>
</dbReference>
<organism evidence="5 6">
    <name type="scientific">Microbacterium deminutum</name>
    <dbReference type="NCBI Taxonomy" id="344164"/>
    <lineage>
        <taxon>Bacteria</taxon>
        <taxon>Bacillati</taxon>
        <taxon>Actinomycetota</taxon>
        <taxon>Actinomycetes</taxon>
        <taxon>Micrococcales</taxon>
        <taxon>Microbacteriaceae</taxon>
        <taxon>Microbacterium</taxon>
    </lineage>
</organism>
<dbReference type="PANTHER" id="PTHR43827">
    <property type="entry name" value="2,5-DIKETO-D-GLUCONIC ACID REDUCTASE"/>
    <property type="match status" value="1"/>
</dbReference>
<dbReference type="InterPro" id="IPR023210">
    <property type="entry name" value="NADP_OxRdtase_dom"/>
</dbReference>
<evidence type="ECO:0000256" key="1">
    <source>
        <dbReference type="ARBA" id="ARBA00007905"/>
    </source>
</evidence>
<dbReference type="SUPFAM" id="SSF51430">
    <property type="entry name" value="NAD(P)-linked oxidoreductase"/>
    <property type="match status" value="1"/>
</dbReference>
<keyword evidence="6" id="KW-1185">Reference proteome</keyword>
<comment type="similarity">
    <text evidence="1">Belongs to the aldo/keto reductase family.</text>
</comment>
<evidence type="ECO:0000256" key="2">
    <source>
        <dbReference type="ARBA" id="ARBA00022857"/>
    </source>
</evidence>
<dbReference type="InterPro" id="IPR036812">
    <property type="entry name" value="NAD(P)_OxRdtase_dom_sf"/>
</dbReference>
<dbReference type="RefSeq" id="WP_344095001.1">
    <property type="nucleotide sequence ID" value="NZ_BAAAOG010000004.1"/>
</dbReference>
<dbReference type="Pfam" id="PF00248">
    <property type="entry name" value="Aldo_ket_red"/>
    <property type="match status" value="1"/>
</dbReference>
<dbReference type="EMBL" id="BAAAOG010000004">
    <property type="protein sequence ID" value="GAA1960845.1"/>
    <property type="molecule type" value="Genomic_DNA"/>
</dbReference>
<accession>A0ABN2QZF8</accession>
<evidence type="ECO:0000313" key="6">
    <source>
        <dbReference type="Proteomes" id="UP001499933"/>
    </source>
</evidence>
<feature type="domain" description="NADP-dependent oxidoreductase" evidence="4">
    <location>
        <begin position="21"/>
        <end position="257"/>
    </location>
</feature>
<dbReference type="Proteomes" id="UP001499933">
    <property type="component" value="Unassembled WGS sequence"/>
</dbReference>
<dbReference type="PIRSF" id="PIRSF000097">
    <property type="entry name" value="AKR"/>
    <property type="match status" value="1"/>
</dbReference>
<proteinExistence type="inferred from homology"/>
<dbReference type="InterPro" id="IPR018170">
    <property type="entry name" value="Aldo/ket_reductase_CS"/>
</dbReference>
<dbReference type="PANTHER" id="PTHR43827:SF3">
    <property type="entry name" value="NADP-DEPENDENT OXIDOREDUCTASE DOMAIN-CONTAINING PROTEIN"/>
    <property type="match status" value="1"/>
</dbReference>
<evidence type="ECO:0000259" key="4">
    <source>
        <dbReference type="Pfam" id="PF00248"/>
    </source>
</evidence>
<dbReference type="PROSITE" id="PS00062">
    <property type="entry name" value="ALDOKETO_REDUCTASE_2"/>
    <property type="match status" value="1"/>
</dbReference>
<keyword evidence="2" id="KW-0521">NADP</keyword>
<sequence>MDIITLNSDVRIPQLGIGVYQVSSADCGPALAAAFEAGYRSVDTANAYLNERAVGAAIRGSGLPRDEIFLTTKLWPPDYRYDKAVAAIDGTLERLGADYIDLLLLHQQYGDYKGAWRAMEEAVAAGRVRAIGLSNFNQQRFTDLTDSAKIMPAVAQVECHPYFQQRDLKEFLTRFGTVLEAWYPLGHAHRGLLGEPLFARLAAAHGRSPVQVILRWHMQQGHIAIPRSTDPAHIRSNIEIFDFTLTPEEMGSIAELDRNKPFFRMPDFVGNIVFRAARINFDKRQR</sequence>
<dbReference type="PROSITE" id="PS00798">
    <property type="entry name" value="ALDOKETO_REDUCTASE_1"/>
    <property type="match status" value="1"/>
</dbReference>
<evidence type="ECO:0000313" key="5">
    <source>
        <dbReference type="EMBL" id="GAA1960845.1"/>
    </source>
</evidence>
<comment type="caution">
    <text evidence="5">The sequence shown here is derived from an EMBL/GenBank/DDBJ whole genome shotgun (WGS) entry which is preliminary data.</text>
</comment>
<dbReference type="PRINTS" id="PR00069">
    <property type="entry name" value="ALDKETRDTASE"/>
</dbReference>
<protein>
    <submittedName>
        <fullName evidence="5">Aldo/keto reductase</fullName>
    </submittedName>
</protein>
<dbReference type="Gene3D" id="3.20.20.100">
    <property type="entry name" value="NADP-dependent oxidoreductase domain"/>
    <property type="match status" value="1"/>
</dbReference>
<name>A0ABN2QZF8_9MICO</name>
<reference evidence="5 6" key="1">
    <citation type="journal article" date="2019" name="Int. J. Syst. Evol. Microbiol.">
        <title>The Global Catalogue of Microorganisms (GCM) 10K type strain sequencing project: providing services to taxonomists for standard genome sequencing and annotation.</title>
        <authorList>
            <consortium name="The Broad Institute Genomics Platform"/>
            <consortium name="The Broad Institute Genome Sequencing Center for Infectious Disease"/>
            <person name="Wu L."/>
            <person name="Ma J."/>
        </authorList>
    </citation>
    <scope>NUCLEOTIDE SEQUENCE [LARGE SCALE GENOMIC DNA]</scope>
    <source>
        <strain evidence="5 6">JCM 14901</strain>
    </source>
</reference>
<evidence type="ECO:0000256" key="3">
    <source>
        <dbReference type="ARBA" id="ARBA00023002"/>
    </source>
</evidence>
<gene>
    <name evidence="5" type="ORF">GCM10009776_24380</name>
</gene>
<keyword evidence="3" id="KW-0560">Oxidoreductase</keyword>